<gene>
    <name evidence="3" type="ORF">GCM10012284_23460</name>
</gene>
<dbReference type="Pfam" id="PF11716">
    <property type="entry name" value="MDMPI_N"/>
    <property type="match status" value="1"/>
</dbReference>
<dbReference type="Proteomes" id="UP000656042">
    <property type="component" value="Unassembled WGS sequence"/>
</dbReference>
<dbReference type="InterPro" id="IPR017517">
    <property type="entry name" value="Maleyloyr_isom"/>
</dbReference>
<dbReference type="Gene3D" id="1.20.120.450">
    <property type="entry name" value="dinb family like domain"/>
    <property type="match status" value="1"/>
</dbReference>
<dbReference type="AlphaFoldDB" id="A0A8J3C0B4"/>
<dbReference type="NCBIfam" id="TIGR03083">
    <property type="entry name" value="maleylpyruvate isomerase family mycothiol-dependent enzyme"/>
    <property type="match status" value="1"/>
</dbReference>
<dbReference type="InterPro" id="IPR034660">
    <property type="entry name" value="DinB/YfiT-like"/>
</dbReference>
<dbReference type="RefSeq" id="WP_189079186.1">
    <property type="nucleotide sequence ID" value="NZ_BMMX01000007.1"/>
</dbReference>
<evidence type="ECO:0000259" key="2">
    <source>
        <dbReference type="Pfam" id="PF11716"/>
    </source>
</evidence>
<feature type="domain" description="Mycothiol-dependent maleylpyruvate isomerase metal-binding" evidence="2">
    <location>
        <begin position="17"/>
        <end position="133"/>
    </location>
</feature>
<dbReference type="PANTHER" id="PTHR40758">
    <property type="entry name" value="CONSERVED PROTEIN"/>
    <property type="match status" value="1"/>
</dbReference>
<reference evidence="3" key="2">
    <citation type="submission" date="2020-09" db="EMBL/GenBank/DDBJ databases">
        <authorList>
            <person name="Sun Q."/>
            <person name="Zhou Y."/>
        </authorList>
    </citation>
    <scope>NUCLEOTIDE SEQUENCE</scope>
    <source>
        <strain evidence="3">CGMCC 4.7299</strain>
    </source>
</reference>
<evidence type="ECO:0008006" key="5">
    <source>
        <dbReference type="Google" id="ProtNLM"/>
    </source>
</evidence>
<proteinExistence type="predicted"/>
<keyword evidence="4" id="KW-1185">Reference proteome</keyword>
<evidence type="ECO:0000259" key="1">
    <source>
        <dbReference type="Pfam" id="PF07398"/>
    </source>
</evidence>
<dbReference type="PANTHER" id="PTHR40758:SF1">
    <property type="entry name" value="CONSERVED PROTEIN"/>
    <property type="match status" value="1"/>
</dbReference>
<evidence type="ECO:0000313" key="3">
    <source>
        <dbReference type="EMBL" id="GGK88705.1"/>
    </source>
</evidence>
<dbReference type="GO" id="GO:0046872">
    <property type="term" value="F:metal ion binding"/>
    <property type="evidence" value="ECO:0007669"/>
    <property type="project" value="InterPro"/>
</dbReference>
<name>A0A8J3C0B4_9ACTN</name>
<protein>
    <recommendedName>
        <fullName evidence="5">TIGR03083 family protein</fullName>
    </recommendedName>
</protein>
<dbReference type="SUPFAM" id="SSF109854">
    <property type="entry name" value="DinB/YfiT-like putative metalloenzymes"/>
    <property type="match status" value="1"/>
</dbReference>
<feature type="domain" description="MDMPI C-terminal" evidence="1">
    <location>
        <begin position="146"/>
        <end position="238"/>
    </location>
</feature>
<dbReference type="Pfam" id="PF07398">
    <property type="entry name" value="MDMPI_C"/>
    <property type="match status" value="1"/>
</dbReference>
<dbReference type="EMBL" id="BMMX01000007">
    <property type="protein sequence ID" value="GGK88705.1"/>
    <property type="molecule type" value="Genomic_DNA"/>
</dbReference>
<comment type="caution">
    <text evidence="3">The sequence shown here is derived from an EMBL/GenBank/DDBJ whole genome shotgun (WGS) entry which is preliminary data.</text>
</comment>
<evidence type="ECO:0000313" key="4">
    <source>
        <dbReference type="Proteomes" id="UP000656042"/>
    </source>
</evidence>
<reference evidence="3" key="1">
    <citation type="journal article" date="2014" name="Int. J. Syst. Evol. Microbiol.">
        <title>Complete genome sequence of Corynebacterium casei LMG S-19264T (=DSM 44701T), isolated from a smear-ripened cheese.</title>
        <authorList>
            <consortium name="US DOE Joint Genome Institute (JGI-PGF)"/>
            <person name="Walter F."/>
            <person name="Albersmeier A."/>
            <person name="Kalinowski J."/>
            <person name="Ruckert C."/>
        </authorList>
    </citation>
    <scope>NUCLEOTIDE SEQUENCE</scope>
    <source>
        <strain evidence="3">CGMCC 4.7299</strain>
    </source>
</reference>
<organism evidence="3 4">
    <name type="scientific">Mangrovihabitans endophyticus</name>
    <dbReference type="NCBI Taxonomy" id="1751298"/>
    <lineage>
        <taxon>Bacteria</taxon>
        <taxon>Bacillati</taxon>
        <taxon>Actinomycetota</taxon>
        <taxon>Actinomycetes</taxon>
        <taxon>Micromonosporales</taxon>
        <taxon>Micromonosporaceae</taxon>
        <taxon>Mangrovihabitans</taxon>
    </lineage>
</organism>
<sequence>MRIDEHLAMLRRDGPMVADAAQAAGLDAMVPPCPGWRVRDVLLHLGGVHRWAAGHVREGRPKPFPTAEEKTFFAEVDDEALIEWYRSGHQTLVDLLATADPALTCWSFLPAPSSLAFWTRRQAHETAVHRADVEIATGTTPTWSPEFAVDGVEELLRAFFARRPERIIGDPPTTIALSCTDVDAAWTIRLDGEGLHVADGAEPATLAVRGRATDLYLLLWNRTGLDGFAFEGDPTALGAWRGAAAVTWS</sequence>
<dbReference type="InterPro" id="IPR024344">
    <property type="entry name" value="MDMPI_metal-binding"/>
</dbReference>
<dbReference type="InterPro" id="IPR010872">
    <property type="entry name" value="MDMPI_C-term_domain"/>
</dbReference>
<dbReference type="GO" id="GO:0005886">
    <property type="term" value="C:plasma membrane"/>
    <property type="evidence" value="ECO:0007669"/>
    <property type="project" value="TreeGrafter"/>
</dbReference>
<accession>A0A8J3C0B4</accession>